<name>A0A8H6X5R4_9AGAR</name>
<dbReference type="EMBL" id="JACAZI010000025">
    <property type="protein sequence ID" value="KAF7335010.1"/>
    <property type="molecule type" value="Genomic_DNA"/>
</dbReference>
<organism evidence="1 2">
    <name type="scientific">Mycena venus</name>
    <dbReference type="NCBI Taxonomy" id="2733690"/>
    <lineage>
        <taxon>Eukaryota</taxon>
        <taxon>Fungi</taxon>
        <taxon>Dikarya</taxon>
        <taxon>Basidiomycota</taxon>
        <taxon>Agaricomycotina</taxon>
        <taxon>Agaricomycetes</taxon>
        <taxon>Agaricomycetidae</taxon>
        <taxon>Agaricales</taxon>
        <taxon>Marasmiineae</taxon>
        <taxon>Mycenaceae</taxon>
        <taxon>Mycena</taxon>
    </lineage>
</organism>
<proteinExistence type="predicted"/>
<accession>A0A8H6X5R4</accession>
<reference evidence="1" key="1">
    <citation type="submission" date="2020-05" db="EMBL/GenBank/DDBJ databases">
        <title>Mycena genomes resolve the evolution of fungal bioluminescence.</title>
        <authorList>
            <person name="Tsai I.J."/>
        </authorList>
    </citation>
    <scope>NUCLEOTIDE SEQUENCE</scope>
    <source>
        <strain evidence="1">CCC161011</strain>
    </source>
</reference>
<dbReference type="OrthoDB" id="3249298at2759"/>
<dbReference type="AlphaFoldDB" id="A0A8H6X5R4"/>
<dbReference type="Gene3D" id="3.60.130.30">
    <property type="match status" value="1"/>
</dbReference>
<gene>
    <name evidence="1" type="ORF">MVEN_02251200</name>
</gene>
<dbReference type="Proteomes" id="UP000620124">
    <property type="component" value="Unassembled WGS sequence"/>
</dbReference>
<comment type="caution">
    <text evidence="1">The sequence shown here is derived from an EMBL/GenBank/DDBJ whole genome shotgun (WGS) entry which is preliminary data.</text>
</comment>
<evidence type="ECO:0000313" key="1">
    <source>
        <dbReference type="EMBL" id="KAF7335010.1"/>
    </source>
</evidence>
<protein>
    <submittedName>
        <fullName evidence="1">Uncharacterized protein</fullName>
    </submittedName>
</protein>
<sequence length="301" mass="33944">MVLEVMEKKFPGDPFTLPLFSEDDSKIILISSPLPTPEQQAPIGPGGAAGWLERKISPEQSAALSDDGEPPFDLGRFPDVISQYAQHKLISAWERLQALEPVYGPPETQRSRSPALHFGVWEHFLNKPVITGETQQTKARAAMREDLLDAIHNLCGVIKQYVLPKLQALMDWCFPGQQRVQELMHQRILRHLGIQLKKYPNFDFLGLFTTFACKEGVSEELHIDWNDNLDRPALVFSLGDYEGGDFCVPQFGGRMRFKPGSVLAVRAHMLAHCSTPTAGRRIVFTCFIDSMVYEHTLQELN</sequence>
<evidence type="ECO:0000313" key="2">
    <source>
        <dbReference type="Proteomes" id="UP000620124"/>
    </source>
</evidence>
<keyword evidence="2" id="KW-1185">Reference proteome</keyword>